<feature type="transmembrane region" description="Helical" evidence="1">
    <location>
        <begin position="6"/>
        <end position="38"/>
    </location>
</feature>
<proteinExistence type="predicted"/>
<dbReference type="Pfam" id="PF04306">
    <property type="entry name" value="DUF456"/>
    <property type="match status" value="1"/>
</dbReference>
<keyword evidence="1" id="KW-0812">Transmembrane</keyword>
<name>A0A376C146_9FLAO</name>
<reference evidence="2 3" key="1">
    <citation type="submission" date="2018-06" db="EMBL/GenBank/DDBJ databases">
        <authorList>
            <consortium name="Pathogen Informatics"/>
            <person name="Doyle S."/>
        </authorList>
    </citation>
    <scope>NUCLEOTIDE SEQUENCE [LARGE SCALE GENOMIC DNA]</scope>
    <source>
        <strain evidence="2 3">NCTC11661</strain>
    </source>
</reference>
<evidence type="ECO:0000256" key="1">
    <source>
        <dbReference type="SAM" id="Phobius"/>
    </source>
</evidence>
<dbReference type="AlphaFoldDB" id="A0A376C146"/>
<feature type="transmembrane region" description="Helical" evidence="1">
    <location>
        <begin position="89"/>
        <end position="113"/>
    </location>
</feature>
<feature type="transmembrane region" description="Helical" evidence="1">
    <location>
        <begin position="134"/>
        <end position="161"/>
    </location>
</feature>
<dbReference type="InterPro" id="IPR007403">
    <property type="entry name" value="DUF456"/>
</dbReference>
<dbReference type="RefSeq" id="WP_002688784.1">
    <property type="nucleotide sequence ID" value="NZ_JAXFPJ010000053.1"/>
</dbReference>
<organism evidence="2 3">
    <name type="scientific">Bergeyella zoohelcum</name>
    <dbReference type="NCBI Taxonomy" id="1015"/>
    <lineage>
        <taxon>Bacteria</taxon>
        <taxon>Pseudomonadati</taxon>
        <taxon>Bacteroidota</taxon>
        <taxon>Flavobacteriia</taxon>
        <taxon>Flavobacteriales</taxon>
        <taxon>Weeksellaceae</taxon>
        <taxon>Bergeyella</taxon>
    </lineage>
</organism>
<keyword evidence="1" id="KW-0472">Membrane</keyword>
<keyword evidence="1" id="KW-1133">Transmembrane helix</keyword>
<gene>
    <name evidence="2" type="ORF">NCTC11661_01276</name>
</gene>
<accession>A0A376C146</accession>
<evidence type="ECO:0000313" key="2">
    <source>
        <dbReference type="EMBL" id="SSZ55877.1"/>
    </source>
</evidence>
<dbReference type="Proteomes" id="UP000255515">
    <property type="component" value="Unassembled WGS sequence"/>
</dbReference>
<dbReference type="PANTHER" id="PTHR39165:SF1">
    <property type="entry name" value="DUF456 DOMAIN-CONTAINING PROTEIN"/>
    <property type="match status" value="1"/>
</dbReference>
<feature type="transmembrane region" description="Helical" evidence="1">
    <location>
        <begin position="50"/>
        <end position="69"/>
    </location>
</feature>
<dbReference type="EMBL" id="UFTJ01000002">
    <property type="protein sequence ID" value="SSZ55877.1"/>
    <property type="molecule type" value="Genomic_DNA"/>
</dbReference>
<dbReference type="PANTHER" id="PTHR39165">
    <property type="entry name" value="IG HYPOTHETICAL 17883"/>
    <property type="match status" value="1"/>
</dbReference>
<sequence length="162" mass="17901">MQEYFWLIISFLLIIIGILGTVLPVLPGLILSFAGLLAYKFGVDSSFNSIYLWIFGFFTLLSMTLDYIVPAKLNKKYGGTKWGSIGAVLGMLIGLFFIPTPFGFLIGMALGVLTGELLHDKKDYQKAINSTKGALIGFLMSTSFNLIIGFTMLITVLVHWIM</sequence>
<evidence type="ECO:0000313" key="3">
    <source>
        <dbReference type="Proteomes" id="UP000255515"/>
    </source>
</evidence>
<protein>
    <submittedName>
        <fullName evidence="2">Protein of uncharacterized function (DUF456)</fullName>
    </submittedName>
</protein>